<dbReference type="InterPro" id="IPR058801">
    <property type="entry name" value="PDZD8_N"/>
</dbReference>
<evidence type="ECO:0000256" key="5">
    <source>
        <dbReference type="ARBA" id="ARBA00023055"/>
    </source>
</evidence>
<comment type="caution">
    <text evidence="12">The sequence shown here is derived from an EMBL/GenBank/DDBJ whole genome shotgun (WGS) entry which is preliminary data.</text>
</comment>
<dbReference type="CDD" id="cd21674">
    <property type="entry name" value="SMP_PDZD8"/>
    <property type="match status" value="1"/>
</dbReference>
<dbReference type="Proteomes" id="UP001461498">
    <property type="component" value="Unassembled WGS sequence"/>
</dbReference>
<name>A0AAW1CIL1_9HEMI</name>
<evidence type="ECO:0000256" key="7">
    <source>
        <dbReference type="ARBA" id="ARBA00023136"/>
    </source>
</evidence>
<sequence length="873" mass="96391">MALFYLILLVLSFLIGVTVTLAIEWYLFNIYINSKPCVQPDNTPIVDSFDVPKVVLNNTNHGKESAGAINALLQFLFQECRHSKRVRKWFRNRLKLELEELLTRTATGRLFESIALRDLNLGSHLPAIHSIEVKNMILDPVTKLIEDVELSLEIEYNGGFQLSIDANMRLSKMARVSVKVNELSGLGRLKFTRYPYTHWCFSFYSDPTLNLTVESQFQGRSLPQVNSIIASQIRKAIKRKHTLPFYKIRYKPFFVKTEIDSSQDAEEPPRGNLEVTVIEATRISEVDGAVFCNVAIDSTAWIELIQSGSTSYLTVDISINKQHGQPLGIQFKQEFVPDKYQVCIIVDNIQNSTVNDLKEGDIIVMADGKTVQSLSVLHKILKQAPNKIVLRIERKMKSIIQEDKTNESIEQFGLRNRAAASGDKTDSDSSNPPSSSDSPAKRPSSGGSPDRTVPRFSISSEQECDPNRLQVFSTKDVAYSKVIKFNEAFTFQVLPEHKYMNVSVWHRAANKNNLLGHISLPLTVHCCPSTPGHHVAMFSLLPPNPSMANSLMSNLSSHPGFEPCLCFGDVLLAFSFKTLSTPTSSTNSVSPTVPLTVSPPSPSITLEPSTGGTGVQHDFIRTHFDKVTQCGFCFKKIWLKDALQCQGCLMSCHKKCAVKAQAGPGCARSVRRQSVQPEIITTSAEENNTSSGRSLGSLLVNVANRGLKRAGSATTLAPPGMDDSSSANSVSLPPSPNHSPSPSRKTSLVEEGLFFLSTSSGEEINQALEVLLSRPHDEGVMDIAKASGKMLFADLPSDLRKMKIDEMMAKVKDAIDAESHNHQALMREEQSLDNADAKAKIAFLVGKSEEKLQALAVLMLHCCAGLQDHQETQ</sequence>
<dbReference type="AlphaFoldDB" id="A0AAW1CIL1"/>
<reference evidence="12 13" key="1">
    <citation type="submission" date="2022-12" db="EMBL/GenBank/DDBJ databases">
        <title>Chromosome-level genome assembly of true bugs.</title>
        <authorList>
            <person name="Ma L."/>
            <person name="Li H."/>
        </authorList>
    </citation>
    <scope>NUCLEOTIDE SEQUENCE [LARGE SCALE GENOMIC DNA]</scope>
    <source>
        <strain evidence="12">Lab_2022b</strain>
    </source>
</reference>
<dbReference type="Gene3D" id="3.30.60.20">
    <property type="match status" value="1"/>
</dbReference>
<dbReference type="GO" id="GO:0016020">
    <property type="term" value="C:membrane"/>
    <property type="evidence" value="ECO:0007669"/>
    <property type="project" value="UniProtKB-SubCell"/>
</dbReference>
<dbReference type="InterPro" id="IPR039275">
    <property type="entry name" value="PDZD8"/>
</dbReference>
<feature type="domain" description="Phorbol-ester/DAG-type" evidence="9">
    <location>
        <begin position="616"/>
        <end position="666"/>
    </location>
</feature>
<accession>A0AAW1CIL1</accession>
<evidence type="ECO:0008006" key="14">
    <source>
        <dbReference type="Google" id="ProtNLM"/>
    </source>
</evidence>
<dbReference type="SUPFAM" id="SSF57889">
    <property type="entry name" value="Cysteine-rich domain"/>
    <property type="match status" value="1"/>
</dbReference>
<proteinExistence type="predicted"/>
<dbReference type="PROSITE" id="PS00479">
    <property type="entry name" value="ZF_DAG_PE_1"/>
    <property type="match status" value="1"/>
</dbReference>
<keyword evidence="2" id="KW-0813">Transport</keyword>
<feature type="region of interest" description="Disordered" evidence="8">
    <location>
        <begin position="410"/>
        <end position="461"/>
    </location>
</feature>
<dbReference type="Gene3D" id="2.30.42.10">
    <property type="match status" value="1"/>
</dbReference>
<feature type="compositionally biased region" description="Low complexity" evidence="8">
    <location>
        <begin position="587"/>
        <end position="596"/>
    </location>
</feature>
<dbReference type="SUPFAM" id="SSF49562">
    <property type="entry name" value="C2 domain (Calcium/lipid-binding domain, CaLB)"/>
    <property type="match status" value="1"/>
</dbReference>
<evidence type="ECO:0000256" key="6">
    <source>
        <dbReference type="ARBA" id="ARBA00023121"/>
    </source>
</evidence>
<feature type="compositionally biased region" description="Low complexity" evidence="8">
    <location>
        <begin position="428"/>
        <end position="445"/>
    </location>
</feature>
<organism evidence="12 13">
    <name type="scientific">Rhynocoris fuscipes</name>
    <dbReference type="NCBI Taxonomy" id="488301"/>
    <lineage>
        <taxon>Eukaryota</taxon>
        <taxon>Metazoa</taxon>
        <taxon>Ecdysozoa</taxon>
        <taxon>Arthropoda</taxon>
        <taxon>Hexapoda</taxon>
        <taxon>Insecta</taxon>
        <taxon>Pterygota</taxon>
        <taxon>Neoptera</taxon>
        <taxon>Paraneoptera</taxon>
        <taxon>Hemiptera</taxon>
        <taxon>Heteroptera</taxon>
        <taxon>Panheteroptera</taxon>
        <taxon>Cimicomorpha</taxon>
        <taxon>Reduviidae</taxon>
        <taxon>Harpactorinae</taxon>
        <taxon>Harpactorini</taxon>
        <taxon>Rhynocoris</taxon>
    </lineage>
</organism>
<gene>
    <name evidence="12" type="ORF">O3M35_002991</name>
</gene>
<evidence type="ECO:0000256" key="8">
    <source>
        <dbReference type="SAM" id="MobiDB-lite"/>
    </source>
</evidence>
<dbReference type="EMBL" id="JAPXFL010000012">
    <property type="protein sequence ID" value="KAK9498334.1"/>
    <property type="molecule type" value="Genomic_DNA"/>
</dbReference>
<protein>
    <recommendedName>
        <fullName evidence="14">PDZ domain-containing protein 8</fullName>
    </recommendedName>
</protein>
<dbReference type="PROSITE" id="PS50106">
    <property type="entry name" value="PDZ"/>
    <property type="match status" value="1"/>
</dbReference>
<evidence type="ECO:0000256" key="3">
    <source>
        <dbReference type="ARBA" id="ARBA00022723"/>
    </source>
</evidence>
<dbReference type="SMART" id="SM00109">
    <property type="entry name" value="C1"/>
    <property type="match status" value="1"/>
</dbReference>
<keyword evidence="6" id="KW-0446">Lipid-binding</keyword>
<dbReference type="PANTHER" id="PTHR21519">
    <property type="entry name" value="PDZ DOMAIN-CONTAINING PROTEIN 8"/>
    <property type="match status" value="1"/>
</dbReference>
<dbReference type="PROSITE" id="PS51847">
    <property type="entry name" value="SMP"/>
    <property type="match status" value="1"/>
</dbReference>
<evidence type="ECO:0000259" key="11">
    <source>
        <dbReference type="PROSITE" id="PS51847"/>
    </source>
</evidence>
<comment type="subcellular location">
    <subcellularLocation>
        <location evidence="1">Membrane</location>
    </subcellularLocation>
</comment>
<dbReference type="GO" id="GO:0006869">
    <property type="term" value="P:lipid transport"/>
    <property type="evidence" value="ECO:0007669"/>
    <property type="project" value="UniProtKB-KW"/>
</dbReference>
<feature type="region of interest" description="Disordered" evidence="8">
    <location>
        <begin position="711"/>
        <end position="746"/>
    </location>
</feature>
<dbReference type="InterPro" id="IPR001478">
    <property type="entry name" value="PDZ"/>
</dbReference>
<dbReference type="InterPro" id="IPR031468">
    <property type="entry name" value="SMP_LBD"/>
</dbReference>
<evidence type="ECO:0000259" key="10">
    <source>
        <dbReference type="PROSITE" id="PS50106"/>
    </source>
</evidence>
<keyword evidence="5" id="KW-0445">Lipid transport</keyword>
<evidence type="ECO:0000256" key="1">
    <source>
        <dbReference type="ARBA" id="ARBA00004370"/>
    </source>
</evidence>
<dbReference type="GO" id="GO:0008289">
    <property type="term" value="F:lipid binding"/>
    <property type="evidence" value="ECO:0007669"/>
    <property type="project" value="UniProtKB-KW"/>
</dbReference>
<dbReference type="GO" id="GO:0046872">
    <property type="term" value="F:metal ion binding"/>
    <property type="evidence" value="ECO:0007669"/>
    <property type="project" value="UniProtKB-KW"/>
</dbReference>
<evidence type="ECO:0000256" key="4">
    <source>
        <dbReference type="ARBA" id="ARBA00022833"/>
    </source>
</evidence>
<evidence type="ECO:0000259" key="9">
    <source>
        <dbReference type="PROSITE" id="PS50081"/>
    </source>
</evidence>
<dbReference type="InterPro" id="IPR046349">
    <property type="entry name" value="C1-like_sf"/>
</dbReference>
<feature type="domain" description="SMP-LTD" evidence="11">
    <location>
        <begin position="62"/>
        <end position="252"/>
    </location>
</feature>
<dbReference type="PROSITE" id="PS50081">
    <property type="entry name" value="ZF_DAG_PE_2"/>
    <property type="match status" value="1"/>
</dbReference>
<dbReference type="GO" id="GO:1990456">
    <property type="term" value="P:mitochondrion-endoplasmic reticulum membrane tethering"/>
    <property type="evidence" value="ECO:0007669"/>
    <property type="project" value="InterPro"/>
</dbReference>
<dbReference type="SMART" id="SM00228">
    <property type="entry name" value="PDZ"/>
    <property type="match status" value="1"/>
</dbReference>
<dbReference type="InterPro" id="IPR036034">
    <property type="entry name" value="PDZ_sf"/>
</dbReference>
<dbReference type="SUPFAM" id="SSF50156">
    <property type="entry name" value="PDZ domain-like"/>
    <property type="match status" value="1"/>
</dbReference>
<dbReference type="GO" id="GO:0005739">
    <property type="term" value="C:mitochondrion"/>
    <property type="evidence" value="ECO:0007669"/>
    <property type="project" value="GOC"/>
</dbReference>
<keyword evidence="4" id="KW-0862">Zinc</keyword>
<dbReference type="GO" id="GO:0051560">
    <property type="term" value="P:mitochondrial calcium ion homeostasis"/>
    <property type="evidence" value="ECO:0007669"/>
    <property type="project" value="InterPro"/>
</dbReference>
<keyword evidence="7" id="KW-0472">Membrane</keyword>
<dbReference type="PANTHER" id="PTHR21519:SF1">
    <property type="entry name" value="PDZ DOMAIN-CONTAINING PROTEIN 8"/>
    <property type="match status" value="1"/>
</dbReference>
<feature type="region of interest" description="Disordered" evidence="8">
    <location>
        <begin position="587"/>
        <end position="610"/>
    </location>
</feature>
<dbReference type="Pfam" id="PF26547">
    <property type="entry name" value="PDZD8_N"/>
    <property type="match status" value="1"/>
</dbReference>
<dbReference type="GO" id="GO:0044233">
    <property type="term" value="C:mitochondria-associated endoplasmic reticulum membrane contact site"/>
    <property type="evidence" value="ECO:0007669"/>
    <property type="project" value="InterPro"/>
</dbReference>
<feature type="domain" description="PDZ" evidence="10">
    <location>
        <begin position="316"/>
        <end position="396"/>
    </location>
</feature>
<dbReference type="InterPro" id="IPR035892">
    <property type="entry name" value="C2_domain_sf"/>
</dbReference>
<keyword evidence="3" id="KW-0479">Metal-binding</keyword>
<evidence type="ECO:0000256" key="2">
    <source>
        <dbReference type="ARBA" id="ARBA00022448"/>
    </source>
</evidence>
<keyword evidence="13" id="KW-1185">Reference proteome</keyword>
<evidence type="ECO:0000313" key="13">
    <source>
        <dbReference type="Proteomes" id="UP001461498"/>
    </source>
</evidence>
<dbReference type="InterPro" id="IPR002219">
    <property type="entry name" value="PKC_DAG/PE"/>
</dbReference>
<evidence type="ECO:0000313" key="12">
    <source>
        <dbReference type="EMBL" id="KAK9498334.1"/>
    </source>
</evidence>